<dbReference type="AlphaFoldDB" id="A0A9P8UEH3"/>
<keyword evidence="1" id="KW-1133">Transmembrane helix</keyword>
<sequence>MSRQRLRIVRQSFCLAIALSTTQGLVFSLSLWLVWQALMKMVARGSSRWSIWIFFPLTVFSLSCFVFGLTIPPMFVFIDNPQPRTWNGHLARYGILAHIRRD</sequence>
<accession>A0A9P8UEH3</accession>
<dbReference type="EMBL" id="JAGPXC010000007">
    <property type="protein sequence ID" value="KAH6648467.1"/>
    <property type="molecule type" value="Genomic_DNA"/>
</dbReference>
<comment type="caution">
    <text evidence="2">The sequence shown here is derived from an EMBL/GenBank/DDBJ whole genome shotgun (WGS) entry which is preliminary data.</text>
</comment>
<evidence type="ECO:0000313" key="3">
    <source>
        <dbReference type="Proteomes" id="UP000758603"/>
    </source>
</evidence>
<dbReference type="GeneID" id="70132349"/>
<name>A0A9P8UEH3_9PEZI</name>
<keyword evidence="3" id="KW-1185">Reference proteome</keyword>
<evidence type="ECO:0000256" key="1">
    <source>
        <dbReference type="SAM" id="Phobius"/>
    </source>
</evidence>
<protein>
    <submittedName>
        <fullName evidence="2">Uncharacterized protein</fullName>
    </submittedName>
</protein>
<evidence type="ECO:0000313" key="2">
    <source>
        <dbReference type="EMBL" id="KAH6648467.1"/>
    </source>
</evidence>
<feature type="transmembrane region" description="Helical" evidence="1">
    <location>
        <begin position="53"/>
        <end position="78"/>
    </location>
</feature>
<reference evidence="2" key="1">
    <citation type="journal article" date="2021" name="Nat. Commun.">
        <title>Genetic determinants of endophytism in the Arabidopsis root mycobiome.</title>
        <authorList>
            <person name="Mesny F."/>
            <person name="Miyauchi S."/>
            <person name="Thiergart T."/>
            <person name="Pickel B."/>
            <person name="Atanasova L."/>
            <person name="Karlsson M."/>
            <person name="Huettel B."/>
            <person name="Barry K.W."/>
            <person name="Haridas S."/>
            <person name="Chen C."/>
            <person name="Bauer D."/>
            <person name="Andreopoulos W."/>
            <person name="Pangilinan J."/>
            <person name="LaButti K."/>
            <person name="Riley R."/>
            <person name="Lipzen A."/>
            <person name="Clum A."/>
            <person name="Drula E."/>
            <person name="Henrissat B."/>
            <person name="Kohler A."/>
            <person name="Grigoriev I.V."/>
            <person name="Martin F.M."/>
            <person name="Hacquard S."/>
        </authorList>
    </citation>
    <scope>NUCLEOTIDE SEQUENCE</scope>
    <source>
        <strain evidence="2">MPI-SDFR-AT-0073</strain>
    </source>
</reference>
<dbReference type="Proteomes" id="UP000758603">
    <property type="component" value="Unassembled WGS sequence"/>
</dbReference>
<feature type="transmembrane region" description="Helical" evidence="1">
    <location>
        <begin position="12"/>
        <end position="33"/>
    </location>
</feature>
<gene>
    <name evidence="2" type="ORF">BKA67DRAFT_574893</name>
</gene>
<organism evidence="2 3">
    <name type="scientific">Truncatella angustata</name>
    <dbReference type="NCBI Taxonomy" id="152316"/>
    <lineage>
        <taxon>Eukaryota</taxon>
        <taxon>Fungi</taxon>
        <taxon>Dikarya</taxon>
        <taxon>Ascomycota</taxon>
        <taxon>Pezizomycotina</taxon>
        <taxon>Sordariomycetes</taxon>
        <taxon>Xylariomycetidae</taxon>
        <taxon>Amphisphaeriales</taxon>
        <taxon>Sporocadaceae</taxon>
        <taxon>Truncatella</taxon>
    </lineage>
</organism>
<keyword evidence="1" id="KW-0812">Transmembrane</keyword>
<proteinExistence type="predicted"/>
<keyword evidence="1" id="KW-0472">Membrane</keyword>
<dbReference type="RefSeq" id="XP_045954974.1">
    <property type="nucleotide sequence ID" value="XM_046103457.1"/>
</dbReference>